<dbReference type="SUPFAM" id="SSF55120">
    <property type="entry name" value="Pseudouridine synthase"/>
    <property type="match status" value="1"/>
</dbReference>
<evidence type="ECO:0000256" key="5">
    <source>
        <dbReference type="PROSITE-ProRule" id="PRU00182"/>
    </source>
</evidence>
<dbReference type="PROSITE" id="PS50889">
    <property type="entry name" value="S4"/>
    <property type="match status" value="1"/>
</dbReference>
<dbReference type="InterPro" id="IPR006145">
    <property type="entry name" value="PsdUridine_synth_RsuA/RluA"/>
</dbReference>
<accession>A0ABY5DLC8</accession>
<keyword evidence="9" id="KW-1185">Reference proteome</keyword>
<evidence type="ECO:0000259" key="7">
    <source>
        <dbReference type="SMART" id="SM00363"/>
    </source>
</evidence>
<dbReference type="Gene3D" id="3.30.70.580">
    <property type="entry name" value="Pseudouridine synthase I, catalytic domain, N-terminal subdomain"/>
    <property type="match status" value="1"/>
</dbReference>
<dbReference type="SMART" id="SM00363">
    <property type="entry name" value="S4"/>
    <property type="match status" value="1"/>
</dbReference>
<comment type="catalytic activity">
    <reaction evidence="3">
        <text>uridine(35) in tRNA(Tyr) = pseudouridine(35) in tRNA(Tyr)</text>
        <dbReference type="Rhea" id="RHEA:60556"/>
        <dbReference type="Rhea" id="RHEA-COMP:15607"/>
        <dbReference type="Rhea" id="RHEA-COMP:15608"/>
        <dbReference type="ChEBI" id="CHEBI:65314"/>
        <dbReference type="ChEBI" id="CHEBI:65315"/>
    </reaction>
</comment>
<dbReference type="Gene3D" id="3.10.290.10">
    <property type="entry name" value="RNA-binding S4 domain"/>
    <property type="match status" value="1"/>
</dbReference>
<dbReference type="InterPro" id="IPR036986">
    <property type="entry name" value="S4_RNA-bd_sf"/>
</dbReference>
<evidence type="ECO:0000256" key="4">
    <source>
        <dbReference type="ARBA" id="ARBA00036535"/>
    </source>
</evidence>
<organism evidence="8 9">
    <name type="scientific">Candidatus Comchoanobacter bicostacola</name>
    <dbReference type="NCBI Taxonomy" id="2919598"/>
    <lineage>
        <taxon>Bacteria</taxon>
        <taxon>Pseudomonadati</taxon>
        <taxon>Pseudomonadota</taxon>
        <taxon>Gammaproteobacteria</taxon>
        <taxon>Candidatus Comchoanobacterales</taxon>
        <taxon>Candidatus Comchoanobacteraceae</taxon>
        <taxon>Candidatus Comchoanobacter</taxon>
    </lineage>
</organism>
<dbReference type="Pfam" id="PF00849">
    <property type="entry name" value="PseudoU_synth_2"/>
    <property type="match status" value="1"/>
</dbReference>
<dbReference type="Proteomes" id="UP001055955">
    <property type="component" value="Chromosome"/>
</dbReference>
<dbReference type="InterPro" id="IPR018496">
    <property type="entry name" value="PsdUridine_synth_RsuA/RluB_CS"/>
</dbReference>
<evidence type="ECO:0000256" key="1">
    <source>
        <dbReference type="ARBA" id="ARBA00008348"/>
    </source>
</evidence>
<dbReference type="InterPro" id="IPR000748">
    <property type="entry name" value="PsdUridine_synth_RsuA/RluB/E/F"/>
</dbReference>
<dbReference type="PROSITE" id="PS01149">
    <property type="entry name" value="PSI_RSU"/>
    <property type="match status" value="1"/>
</dbReference>
<evidence type="ECO:0000256" key="6">
    <source>
        <dbReference type="RuleBase" id="RU003887"/>
    </source>
</evidence>
<dbReference type="CDD" id="cd00165">
    <property type="entry name" value="S4"/>
    <property type="match status" value="1"/>
</dbReference>
<proteinExistence type="inferred from homology"/>
<dbReference type="RefSeq" id="WP_258568709.1">
    <property type="nucleotide sequence ID" value="NZ_CP092900.1"/>
</dbReference>
<dbReference type="InterPro" id="IPR020103">
    <property type="entry name" value="PsdUridine_synth_cat_dom_sf"/>
</dbReference>
<dbReference type="EC" id="5.4.99.-" evidence="6"/>
<keyword evidence="5" id="KW-0694">RNA-binding</keyword>
<gene>
    <name evidence="8" type="ORF">MMH89_01995</name>
</gene>
<dbReference type="InterPro" id="IPR002942">
    <property type="entry name" value="S4_RNA-bd"/>
</dbReference>
<name>A0ABY5DLC8_9GAMM</name>
<dbReference type="InterPro" id="IPR050343">
    <property type="entry name" value="RsuA_PseudoU_synthase"/>
</dbReference>
<evidence type="ECO:0000313" key="8">
    <source>
        <dbReference type="EMBL" id="UTC24920.1"/>
    </source>
</evidence>
<dbReference type="PANTHER" id="PTHR47683:SF2">
    <property type="entry name" value="RNA-BINDING S4 DOMAIN-CONTAINING PROTEIN"/>
    <property type="match status" value="1"/>
</dbReference>
<dbReference type="SUPFAM" id="SSF55174">
    <property type="entry name" value="Alpha-L RNA-binding motif"/>
    <property type="match status" value="1"/>
</dbReference>
<keyword evidence="2 6" id="KW-0413">Isomerase</keyword>
<reference evidence="8 9" key="1">
    <citation type="journal article" date="2022" name="Nat. Microbiol.">
        <title>The microbiome of a bacterivorous marine choanoflagellate contains a resource-demanding obligate bacterial associate.</title>
        <authorList>
            <person name="Needham D.M."/>
            <person name="Poirier C."/>
            <person name="Bachy C."/>
            <person name="George E.E."/>
            <person name="Wilken S."/>
            <person name="Yung C.C.M."/>
            <person name="Limardo A.J."/>
            <person name="Morando M."/>
            <person name="Sudek L."/>
            <person name="Malmstrom R.R."/>
            <person name="Keeling P.J."/>
            <person name="Santoro A.E."/>
            <person name="Worden A.Z."/>
        </authorList>
    </citation>
    <scope>NUCLEOTIDE SEQUENCE [LARGE SCALE GENOMIC DNA]</scope>
    <source>
        <strain evidence="8 9">Comchoano-1</strain>
    </source>
</reference>
<dbReference type="EMBL" id="CP092900">
    <property type="protein sequence ID" value="UTC24920.1"/>
    <property type="molecule type" value="Genomic_DNA"/>
</dbReference>
<dbReference type="NCBIfam" id="TIGR00093">
    <property type="entry name" value="pseudouridine synthase"/>
    <property type="match status" value="1"/>
</dbReference>
<comment type="catalytic activity">
    <reaction evidence="4">
        <text>uridine(2604) in 23S rRNA = pseudouridine(2604) in 23S rRNA</text>
        <dbReference type="Rhea" id="RHEA:38875"/>
        <dbReference type="Rhea" id="RHEA-COMP:10093"/>
        <dbReference type="Rhea" id="RHEA-COMP:10094"/>
        <dbReference type="ChEBI" id="CHEBI:65314"/>
        <dbReference type="ChEBI" id="CHEBI:65315"/>
        <dbReference type="EC" id="5.4.99.21"/>
    </reaction>
</comment>
<comment type="similarity">
    <text evidence="1 6">Belongs to the pseudouridine synthase RsuA family.</text>
</comment>
<dbReference type="Gene3D" id="3.30.70.1560">
    <property type="entry name" value="Alpha-L RNA-binding motif"/>
    <property type="match status" value="1"/>
</dbReference>
<dbReference type="PANTHER" id="PTHR47683">
    <property type="entry name" value="PSEUDOURIDINE SYNTHASE FAMILY PROTEIN-RELATED"/>
    <property type="match status" value="1"/>
</dbReference>
<sequence length="237" mass="27078">MKIHVYIAKNHPVSRRKAEQRVEEGRITVDGVVAHRGQVIQGDEVVKMDDEVIAAKQVDQRLLILNKPVGYVSSHVDQGSVPSVMQLLPKLSEGRWMLVGRLDIATSGLLLVSNDGQLVQKLAHPSSGYERIYIVRVSGLLTDGEINRLKKGLEFEEGRVAFKHITPLRKKSSGRNHWYRVSLSQGRYRMIRRMFAELDMEVSRLKRIQFGPFILADRLKEGTFDEVDQQWLARILK</sequence>
<dbReference type="InterPro" id="IPR042092">
    <property type="entry name" value="PsdUridine_s_RsuA/RluB/E/F_cat"/>
</dbReference>
<evidence type="ECO:0000313" key="9">
    <source>
        <dbReference type="Proteomes" id="UP001055955"/>
    </source>
</evidence>
<evidence type="ECO:0000256" key="2">
    <source>
        <dbReference type="ARBA" id="ARBA00023235"/>
    </source>
</evidence>
<protein>
    <recommendedName>
        <fullName evidence="6">Pseudouridine synthase</fullName>
        <ecNumber evidence="6">5.4.99.-</ecNumber>
    </recommendedName>
</protein>
<feature type="domain" description="RNA-binding S4" evidence="7">
    <location>
        <begin position="1"/>
        <end position="58"/>
    </location>
</feature>
<dbReference type="InterPro" id="IPR020094">
    <property type="entry name" value="TruA/RsuA/RluB/E/F_N"/>
</dbReference>
<evidence type="ECO:0000256" key="3">
    <source>
        <dbReference type="ARBA" id="ARBA00036390"/>
    </source>
</evidence>